<dbReference type="Proteomes" id="UP000247973">
    <property type="component" value="Unassembled WGS sequence"/>
</dbReference>
<evidence type="ECO:0000313" key="2">
    <source>
        <dbReference type="EMBL" id="PXV69157.1"/>
    </source>
</evidence>
<name>A0A2V3PTX5_9BACT</name>
<accession>A0A2V3PTX5</accession>
<dbReference type="AlphaFoldDB" id="A0A2V3PTX5"/>
<dbReference type="SUPFAM" id="SSF54862">
    <property type="entry name" value="4Fe-4S ferredoxins"/>
    <property type="match status" value="1"/>
</dbReference>
<evidence type="ECO:0000259" key="1">
    <source>
        <dbReference type="Pfam" id="PF06902"/>
    </source>
</evidence>
<protein>
    <submittedName>
        <fullName evidence="2">Putative Fe-S cluster protein YjdI</fullName>
    </submittedName>
</protein>
<feature type="domain" description="Divergent 4Fe-4S mono-cluster" evidence="1">
    <location>
        <begin position="9"/>
        <end position="70"/>
    </location>
</feature>
<evidence type="ECO:0000313" key="3">
    <source>
        <dbReference type="Proteomes" id="UP000247973"/>
    </source>
</evidence>
<comment type="caution">
    <text evidence="2">The sequence shown here is derived from an EMBL/GenBank/DDBJ whole genome shotgun (WGS) entry which is preliminary data.</text>
</comment>
<dbReference type="Pfam" id="PF06902">
    <property type="entry name" value="Fer4_19"/>
    <property type="match status" value="1"/>
</dbReference>
<dbReference type="Gene3D" id="3.30.70.20">
    <property type="match status" value="1"/>
</dbReference>
<dbReference type="EMBL" id="QICL01000001">
    <property type="protein sequence ID" value="PXV69157.1"/>
    <property type="molecule type" value="Genomic_DNA"/>
</dbReference>
<gene>
    <name evidence="2" type="ORF">CLV62_101426</name>
</gene>
<organism evidence="2 3">
    <name type="scientific">Dysgonomonas alginatilytica</name>
    <dbReference type="NCBI Taxonomy" id="1605892"/>
    <lineage>
        <taxon>Bacteria</taxon>
        <taxon>Pseudomonadati</taxon>
        <taxon>Bacteroidota</taxon>
        <taxon>Bacteroidia</taxon>
        <taxon>Bacteroidales</taxon>
        <taxon>Dysgonomonadaceae</taxon>
        <taxon>Dysgonomonas</taxon>
    </lineage>
</organism>
<sequence length="73" mass="8358">MDINKKIEYSNGELTIIWQPSLCQHAGVCVKMLPKVYNPQERPWMKIENATTEQLMAQVDACPSGALSYRMEK</sequence>
<keyword evidence="3" id="KW-1185">Reference proteome</keyword>
<reference evidence="2 3" key="1">
    <citation type="submission" date="2018-03" db="EMBL/GenBank/DDBJ databases">
        <title>Genomic Encyclopedia of Archaeal and Bacterial Type Strains, Phase II (KMG-II): from individual species to whole genera.</title>
        <authorList>
            <person name="Goeker M."/>
        </authorList>
    </citation>
    <scope>NUCLEOTIDE SEQUENCE [LARGE SCALE GENOMIC DNA]</scope>
    <source>
        <strain evidence="2 3">DSM 100214</strain>
    </source>
</reference>
<proteinExistence type="predicted"/>
<dbReference type="InterPro" id="IPR010693">
    <property type="entry name" value="Divergent_4Fe-4S_mono-cluster"/>
</dbReference>